<dbReference type="OrthoDB" id="10018191at2759"/>
<dbReference type="GO" id="GO:0000978">
    <property type="term" value="F:RNA polymerase II cis-regulatory region sequence-specific DNA binding"/>
    <property type="evidence" value="ECO:0007669"/>
    <property type="project" value="InterPro"/>
</dbReference>
<evidence type="ECO:0000256" key="9">
    <source>
        <dbReference type="PROSITE-ProRule" id="PRU00042"/>
    </source>
</evidence>
<keyword evidence="6" id="KW-0805">Transcription regulation</keyword>
<dbReference type="PANTHER" id="PTHR40626">
    <property type="entry name" value="MIP31509P"/>
    <property type="match status" value="1"/>
</dbReference>
<feature type="region of interest" description="Disordered" evidence="10">
    <location>
        <begin position="306"/>
        <end position="348"/>
    </location>
</feature>
<feature type="region of interest" description="Disordered" evidence="10">
    <location>
        <begin position="378"/>
        <end position="470"/>
    </location>
</feature>
<dbReference type="InterPro" id="IPR013087">
    <property type="entry name" value="Znf_C2H2_type"/>
</dbReference>
<dbReference type="PROSITE" id="PS00028">
    <property type="entry name" value="ZINC_FINGER_C2H2_1"/>
    <property type="match status" value="1"/>
</dbReference>
<keyword evidence="5" id="KW-0862">Zinc</keyword>
<dbReference type="AlphaFoldDB" id="A0A9P8Q1X2"/>
<evidence type="ECO:0000259" key="11">
    <source>
        <dbReference type="PROSITE" id="PS50157"/>
    </source>
</evidence>
<dbReference type="GO" id="GO:0000981">
    <property type="term" value="F:DNA-binding transcription factor activity, RNA polymerase II-specific"/>
    <property type="evidence" value="ECO:0007669"/>
    <property type="project" value="InterPro"/>
</dbReference>
<dbReference type="PANTHER" id="PTHR40626:SF11">
    <property type="entry name" value="ZINC FINGER PROTEIN YPR022C"/>
    <property type="match status" value="1"/>
</dbReference>
<evidence type="ECO:0000256" key="4">
    <source>
        <dbReference type="ARBA" id="ARBA00022771"/>
    </source>
</evidence>
<keyword evidence="3" id="KW-0677">Repeat</keyword>
<evidence type="ECO:0000313" key="12">
    <source>
        <dbReference type="EMBL" id="KAH3682478.1"/>
    </source>
</evidence>
<evidence type="ECO:0000313" key="13">
    <source>
        <dbReference type="Proteomes" id="UP000774326"/>
    </source>
</evidence>
<feature type="compositionally biased region" description="Polar residues" evidence="10">
    <location>
        <begin position="1"/>
        <end position="32"/>
    </location>
</feature>
<evidence type="ECO:0000256" key="2">
    <source>
        <dbReference type="ARBA" id="ARBA00022723"/>
    </source>
</evidence>
<dbReference type="GO" id="GO:0008270">
    <property type="term" value="F:zinc ion binding"/>
    <property type="evidence" value="ECO:0007669"/>
    <property type="project" value="UniProtKB-KW"/>
</dbReference>
<feature type="compositionally biased region" description="Polar residues" evidence="10">
    <location>
        <begin position="337"/>
        <end position="348"/>
    </location>
</feature>
<feature type="compositionally biased region" description="Low complexity" evidence="10">
    <location>
        <begin position="271"/>
        <end position="294"/>
    </location>
</feature>
<keyword evidence="7" id="KW-0804">Transcription</keyword>
<dbReference type="PROSITE" id="PS50157">
    <property type="entry name" value="ZINC_FINGER_C2H2_2"/>
    <property type="match status" value="2"/>
</dbReference>
<feature type="compositionally biased region" description="Pro residues" evidence="10">
    <location>
        <begin position="131"/>
        <end position="140"/>
    </location>
</feature>
<feature type="compositionally biased region" description="Polar residues" evidence="10">
    <location>
        <begin position="245"/>
        <end position="256"/>
    </location>
</feature>
<evidence type="ECO:0000256" key="5">
    <source>
        <dbReference type="ARBA" id="ARBA00022833"/>
    </source>
</evidence>
<reference evidence="12" key="1">
    <citation type="journal article" date="2021" name="Open Biol.">
        <title>Shared evolutionary footprints suggest mitochondrial oxidative damage underlies multiple complex I losses in fungi.</title>
        <authorList>
            <person name="Schikora-Tamarit M.A."/>
            <person name="Marcet-Houben M."/>
            <person name="Nosek J."/>
            <person name="Gabaldon T."/>
        </authorList>
    </citation>
    <scope>NUCLEOTIDE SEQUENCE</scope>
    <source>
        <strain evidence="12">CBS2887</strain>
    </source>
</reference>
<accession>A0A9P8Q1X2</accession>
<evidence type="ECO:0000256" key="8">
    <source>
        <dbReference type="ARBA" id="ARBA00023242"/>
    </source>
</evidence>
<comment type="subcellular location">
    <subcellularLocation>
        <location evidence="1">Nucleus</location>
    </subcellularLocation>
</comment>
<dbReference type="FunFam" id="3.30.160.60:FF:000032">
    <property type="entry name" value="Krueppel-like factor 4"/>
    <property type="match status" value="1"/>
</dbReference>
<keyword evidence="4 9" id="KW-0863">Zinc-finger</keyword>
<dbReference type="GO" id="GO:0000785">
    <property type="term" value="C:chromatin"/>
    <property type="evidence" value="ECO:0007669"/>
    <property type="project" value="TreeGrafter"/>
</dbReference>
<name>A0A9P8Q1X2_WICPI</name>
<feature type="compositionally biased region" description="Polar residues" evidence="10">
    <location>
        <begin position="199"/>
        <end position="221"/>
    </location>
</feature>
<dbReference type="InterPro" id="IPR051059">
    <property type="entry name" value="VerF-like"/>
</dbReference>
<feature type="compositionally biased region" description="Polar residues" evidence="10">
    <location>
        <begin position="405"/>
        <end position="422"/>
    </location>
</feature>
<feature type="compositionally biased region" description="Acidic residues" evidence="10">
    <location>
        <begin position="222"/>
        <end position="233"/>
    </location>
</feature>
<gene>
    <name evidence="12" type="ORF">WICPIJ_006571</name>
</gene>
<feature type="domain" description="C2H2-type" evidence="11">
    <location>
        <begin position="91"/>
        <end position="119"/>
    </location>
</feature>
<feature type="domain" description="C2H2-type" evidence="11">
    <location>
        <begin position="60"/>
        <end position="90"/>
    </location>
</feature>
<proteinExistence type="predicted"/>
<dbReference type="Gene3D" id="3.30.160.60">
    <property type="entry name" value="Classic Zinc Finger"/>
    <property type="match status" value="2"/>
</dbReference>
<dbReference type="EMBL" id="JAEUBG010003683">
    <property type="protein sequence ID" value="KAH3682478.1"/>
    <property type="molecule type" value="Genomic_DNA"/>
</dbReference>
<keyword evidence="13" id="KW-1185">Reference proteome</keyword>
<feature type="region of interest" description="Disordered" evidence="10">
    <location>
        <begin position="199"/>
        <end position="294"/>
    </location>
</feature>
<keyword evidence="8" id="KW-0539">Nucleus</keyword>
<keyword evidence="2" id="KW-0479">Metal-binding</keyword>
<protein>
    <recommendedName>
        <fullName evidence="11">C2H2-type domain-containing protein</fullName>
    </recommendedName>
</protein>
<dbReference type="SMART" id="SM00355">
    <property type="entry name" value="ZnF_C2H2"/>
    <property type="match status" value="2"/>
</dbReference>
<feature type="region of interest" description="Disordered" evidence="10">
    <location>
        <begin position="127"/>
        <end position="187"/>
    </location>
</feature>
<evidence type="ECO:0000256" key="3">
    <source>
        <dbReference type="ARBA" id="ARBA00022737"/>
    </source>
</evidence>
<dbReference type="InterPro" id="IPR036236">
    <property type="entry name" value="Znf_C2H2_sf"/>
</dbReference>
<dbReference type="Proteomes" id="UP000774326">
    <property type="component" value="Unassembled WGS sequence"/>
</dbReference>
<feature type="compositionally biased region" description="Low complexity" evidence="10">
    <location>
        <begin position="440"/>
        <end position="466"/>
    </location>
</feature>
<evidence type="ECO:0000256" key="10">
    <source>
        <dbReference type="SAM" id="MobiDB-lite"/>
    </source>
</evidence>
<evidence type="ECO:0000256" key="7">
    <source>
        <dbReference type="ARBA" id="ARBA00023163"/>
    </source>
</evidence>
<evidence type="ECO:0000256" key="6">
    <source>
        <dbReference type="ARBA" id="ARBA00023015"/>
    </source>
</evidence>
<dbReference type="SUPFAM" id="SSF57667">
    <property type="entry name" value="beta-beta-alpha zinc fingers"/>
    <property type="match status" value="1"/>
</dbReference>
<comment type="caution">
    <text evidence="12">The sequence shown here is derived from an EMBL/GenBank/DDBJ whole genome shotgun (WGS) entry which is preliminary data.</text>
</comment>
<feature type="compositionally biased region" description="Low complexity" evidence="10">
    <location>
        <begin position="312"/>
        <end position="327"/>
    </location>
</feature>
<feature type="region of interest" description="Disordered" evidence="10">
    <location>
        <begin position="1"/>
        <end position="60"/>
    </location>
</feature>
<evidence type="ECO:0000256" key="1">
    <source>
        <dbReference type="ARBA" id="ARBA00004123"/>
    </source>
</evidence>
<feature type="compositionally biased region" description="Low complexity" evidence="10">
    <location>
        <begin position="33"/>
        <end position="48"/>
    </location>
</feature>
<organism evidence="12 13">
    <name type="scientific">Wickerhamomyces pijperi</name>
    <name type="common">Yeast</name>
    <name type="synonym">Pichia pijperi</name>
    <dbReference type="NCBI Taxonomy" id="599730"/>
    <lineage>
        <taxon>Eukaryota</taxon>
        <taxon>Fungi</taxon>
        <taxon>Dikarya</taxon>
        <taxon>Ascomycota</taxon>
        <taxon>Saccharomycotina</taxon>
        <taxon>Saccharomycetes</taxon>
        <taxon>Phaffomycetales</taxon>
        <taxon>Wickerhamomycetaceae</taxon>
        <taxon>Wickerhamomyces</taxon>
    </lineage>
</organism>
<dbReference type="Pfam" id="PF00096">
    <property type="entry name" value="zf-C2H2"/>
    <property type="match status" value="2"/>
</dbReference>
<feature type="compositionally biased region" description="Low complexity" evidence="10">
    <location>
        <begin position="150"/>
        <end position="177"/>
    </location>
</feature>
<dbReference type="GO" id="GO:0005634">
    <property type="term" value="C:nucleus"/>
    <property type="evidence" value="ECO:0007669"/>
    <property type="project" value="UniProtKB-SubCell"/>
</dbReference>
<sequence length="560" mass="60766">MPSDQSKSPVRSPSALGQSETEGNIGSNLGGPTSSSSGATATHSGKSSSSRKRTKSGRTFQCLGFPGCNMTFTRSEHLARHIRKHTGERPFQCPYCSRKFSRLDNLRQHKQTVHAHENVAILSPVIINEQPLPPPPPPQQHHPLVQIASQQQQQQQQHHMPQHQNQHQNQHQQQNQHPHIHQHPRSLPNIHMQPYQQIQQPSSLGPQMQTDFQSRSASPFNDSEESSGSEEDEEPHKVLADSESDTNSTLMRPSQFKSKRRPMPLNFGFKSNSFSHPSSTSSPTTTSIIPPFMSSGTTGFTQLATTSDLRGSSPVPSPSTSSFYGSSAYNHQHQHQHLPSVQTFSDRSNSARFNSDTLLLSPYNLSFSHQATSSLSANYIQPPPAQASHHGQTLHNSNSMSNSNTPTATSFSQSISYRTQPFTEADFKTPTTPYFDSTRGGSTSGSSSLPSSISSNSLSGSTQNISGGNGGRKSWLNNVLNSSSSSVSSGISSASSISTNPTDLETSPLAVMTESRKQLKIESLLNNGMIQAAQAGNLLNAQDVDEITAAVLINQIKGTQ</sequence>
<reference evidence="12" key="2">
    <citation type="submission" date="2021-01" db="EMBL/GenBank/DDBJ databases">
        <authorList>
            <person name="Schikora-Tamarit M.A."/>
        </authorList>
    </citation>
    <scope>NUCLEOTIDE SEQUENCE</scope>
    <source>
        <strain evidence="12">CBS2887</strain>
    </source>
</reference>